<organism evidence="1 2">
    <name type="scientific">Paenibacillus selenitireducens</name>
    <dbReference type="NCBI Taxonomy" id="1324314"/>
    <lineage>
        <taxon>Bacteria</taxon>
        <taxon>Bacillati</taxon>
        <taxon>Bacillota</taxon>
        <taxon>Bacilli</taxon>
        <taxon>Bacillales</taxon>
        <taxon>Paenibacillaceae</taxon>
        <taxon>Paenibacillus</taxon>
    </lineage>
</organism>
<dbReference type="STRING" id="1324314.BVG16_27430"/>
<comment type="caution">
    <text evidence="1">The sequence shown here is derived from an EMBL/GenBank/DDBJ whole genome shotgun (WGS) entry which is preliminary data.</text>
</comment>
<sequence length="168" mass="19930">MLTKLKQEDLLKENLSWLCIEPMLLSVRGKNLEIKANLYAQLNEGQRSLYMFYAFHNHVHSIFDFYWYAAFYMNEIKAWDGVKRGVLFFKDQELLNVLEHLEILIEQKNKGTNGIWNEITISDLEQDPSLHESVSKLFNDYQSMAPMTINQMNLYIRKNQAEFLEIEV</sequence>
<evidence type="ECO:0000313" key="2">
    <source>
        <dbReference type="Proteomes" id="UP000190188"/>
    </source>
</evidence>
<keyword evidence="2" id="KW-1185">Reference proteome</keyword>
<evidence type="ECO:0000313" key="1">
    <source>
        <dbReference type="EMBL" id="OPA73812.1"/>
    </source>
</evidence>
<accession>A0A1T2X1S6</accession>
<proteinExistence type="predicted"/>
<evidence type="ECO:0008006" key="3">
    <source>
        <dbReference type="Google" id="ProtNLM"/>
    </source>
</evidence>
<dbReference type="OrthoDB" id="2661274at2"/>
<gene>
    <name evidence="1" type="ORF">BVG16_27430</name>
</gene>
<dbReference type="AlphaFoldDB" id="A0A1T2X1S6"/>
<name>A0A1T2X1S6_9BACL</name>
<dbReference type="Proteomes" id="UP000190188">
    <property type="component" value="Unassembled WGS sequence"/>
</dbReference>
<protein>
    <recommendedName>
        <fullName evidence="3">DUF4375 domain-containing protein</fullName>
    </recommendedName>
</protein>
<reference evidence="1 2" key="1">
    <citation type="submission" date="2017-01" db="EMBL/GenBank/DDBJ databases">
        <title>Genome analysis of Paenibacillus selenitrireducens ES3-24.</title>
        <authorList>
            <person name="Xu D."/>
            <person name="Yao R."/>
            <person name="Zheng S."/>
        </authorList>
    </citation>
    <scope>NUCLEOTIDE SEQUENCE [LARGE SCALE GENOMIC DNA]</scope>
    <source>
        <strain evidence="1 2">ES3-24</strain>
    </source>
</reference>
<dbReference type="EMBL" id="MSZX01000014">
    <property type="protein sequence ID" value="OPA73812.1"/>
    <property type="molecule type" value="Genomic_DNA"/>
</dbReference>
<dbReference type="RefSeq" id="WP_078502383.1">
    <property type="nucleotide sequence ID" value="NZ_MSZX01000014.1"/>
</dbReference>